<keyword evidence="3" id="KW-0539">Nucleus</keyword>
<comment type="subcellular location">
    <subcellularLocation>
        <location evidence="1">Nucleus</location>
    </subcellularLocation>
</comment>
<dbReference type="SUPFAM" id="SSF46689">
    <property type="entry name" value="Homeodomain-like"/>
    <property type="match status" value="1"/>
</dbReference>
<dbReference type="InterPro" id="IPR009057">
    <property type="entry name" value="Homeodomain-like_sf"/>
</dbReference>
<feature type="region of interest" description="Disordered" evidence="4">
    <location>
        <begin position="297"/>
        <end position="359"/>
    </location>
</feature>
<dbReference type="GO" id="GO:0005634">
    <property type="term" value="C:nucleus"/>
    <property type="evidence" value="ECO:0007669"/>
    <property type="project" value="UniProtKB-SubCell"/>
</dbReference>
<dbReference type="CDD" id="cd00167">
    <property type="entry name" value="SANT"/>
    <property type="match status" value="1"/>
</dbReference>
<dbReference type="PANTHER" id="PTHR46380:SF2">
    <property type="entry name" value="CYCLIN-D-BINDING MYB-LIKE TRANSCRIPTION FACTOR 1"/>
    <property type="match status" value="1"/>
</dbReference>
<feature type="compositionally biased region" description="Basic and acidic residues" evidence="4">
    <location>
        <begin position="432"/>
        <end position="452"/>
    </location>
</feature>
<accession>A0A8H3EHA8</accession>
<feature type="compositionally biased region" description="Basic residues" evidence="4">
    <location>
        <begin position="799"/>
        <end position="817"/>
    </location>
</feature>
<feature type="compositionally biased region" description="Basic residues" evidence="4">
    <location>
        <begin position="23"/>
        <end position="35"/>
    </location>
</feature>
<dbReference type="GO" id="GO:0003700">
    <property type="term" value="F:DNA-binding transcription factor activity"/>
    <property type="evidence" value="ECO:0007669"/>
    <property type="project" value="TreeGrafter"/>
</dbReference>
<evidence type="ECO:0000256" key="4">
    <source>
        <dbReference type="SAM" id="MobiDB-lite"/>
    </source>
</evidence>
<reference evidence="7" key="1">
    <citation type="submission" date="2021-03" db="EMBL/GenBank/DDBJ databases">
        <authorList>
            <person name="Tagirdzhanova G."/>
        </authorList>
    </citation>
    <scope>NUCLEOTIDE SEQUENCE</scope>
</reference>
<feature type="region of interest" description="Disordered" evidence="4">
    <location>
        <begin position="75"/>
        <end position="264"/>
    </location>
</feature>
<keyword evidence="2" id="KW-0238">DNA-binding</keyword>
<feature type="domain" description="HTH myb-type" evidence="6">
    <location>
        <begin position="529"/>
        <end position="577"/>
    </location>
</feature>
<dbReference type="PROSITE" id="PS51294">
    <property type="entry name" value="HTH_MYB"/>
    <property type="match status" value="1"/>
</dbReference>
<keyword evidence="8" id="KW-1185">Reference proteome</keyword>
<evidence type="ECO:0008006" key="9">
    <source>
        <dbReference type="Google" id="ProtNLM"/>
    </source>
</evidence>
<dbReference type="AlphaFoldDB" id="A0A8H3EHA8"/>
<dbReference type="InterPro" id="IPR051651">
    <property type="entry name" value="DMTF1_DNA-bind_reg"/>
</dbReference>
<sequence>MGQQSSQPEPLPAEAAMEYQGKRKDKKGKSKKSKRKSAEMDEPIDQEEESALALMHMARIHESRLPYYEDSHAASAQLMAESSPRRLSTDPYVDGTEPIRKSMSRKANSKRGPKKGSRIGNYEFTGGEKPSNEAEQYSDLPSTPTGQIDPSSPSPYRPNVPPANALDEIPTDDDDVAAYEEYAKDTTSADPPGDPDHDIFSFSQQPTNAFDEDKVGEGMHANCQLPKNVYTLPQNAEKQSKKKRKRRTDGEGADQHNFAHEQGQNVPRFDFKLFGDFLEMEMSSTDLFHEIEGDDMPIDPELHSMNALPPSTDLSNLNDEDLNILQKNGRGSGRYESSQPRKRKRLEELQGVNTTDLPYMSPYAFQHDQENMQDRVLPGFEDRQRQTSSELGSPFIDNPPDRDCDISGHEVQVKKSARRKNNGENNKVRSKKEHEGSQKDNQVERPMKDTAENRGAFSAVEGLKLDAFRDNYCEANDITIWQFNNLIQTQMRGNAQVSGLFNEIHDILPDRPRMSVQKFSRRRFHNFSRGPWGAEEDQMLKQAVEEKGKAWKEIGDTLGRMPEDCRDRWRNYHVNSEHRNREQWTDAEVVNLCTAILECMQLIKDDRLRAREEGEDVPKSGTESDQEVEDMKHINWQSVSDRMGEHGGGRSRLQCSFKWGQLKKREQADYLQAIRESREIGNKKPTPGKNPWRMKLASKKVANMKPGDIYALLQAILATDVPEEGNIPWKSLGDDELRATWTSTDKKAAWSRLKEQVQGVESIDYRSVANELLSRILYEGADALDERWDPELHGDVSAKKTRKKRKASKKKNKGKGKRKEDLGPTHRYLPKSNEFVYNSDDVDIDAEDPTTLGAFEPQGYNNYDAFPGANGTDGRVNASNMAGSSFADDQDDIFRDPKIRNGDLPRADGEVSPEFAGRLQSALNAYA</sequence>
<feature type="region of interest" description="Disordered" evidence="4">
    <location>
        <begin position="1"/>
        <end position="50"/>
    </location>
</feature>
<name>A0A8H3EHA8_9LECA</name>
<dbReference type="InterPro" id="IPR017930">
    <property type="entry name" value="Myb_dom"/>
</dbReference>
<proteinExistence type="predicted"/>
<feature type="compositionally biased region" description="Basic residues" evidence="4">
    <location>
        <begin position="102"/>
        <end position="117"/>
    </location>
</feature>
<dbReference type="OrthoDB" id="39591at2759"/>
<feature type="compositionally biased region" description="Acidic residues" evidence="4">
    <location>
        <begin position="169"/>
        <end position="178"/>
    </location>
</feature>
<feature type="region of interest" description="Disordered" evidence="4">
    <location>
        <begin position="795"/>
        <end position="830"/>
    </location>
</feature>
<dbReference type="SMART" id="SM00717">
    <property type="entry name" value="SANT"/>
    <property type="match status" value="2"/>
</dbReference>
<feature type="domain" description="Myb-like" evidence="5">
    <location>
        <begin position="524"/>
        <end position="573"/>
    </location>
</feature>
<dbReference type="PROSITE" id="PS50090">
    <property type="entry name" value="MYB_LIKE"/>
    <property type="match status" value="1"/>
</dbReference>
<gene>
    <name evidence="7" type="ORF">IMSHALPRED_005448</name>
</gene>
<evidence type="ECO:0000313" key="7">
    <source>
        <dbReference type="EMBL" id="CAF9907136.1"/>
    </source>
</evidence>
<feature type="compositionally biased region" description="Basic and acidic residues" evidence="4">
    <location>
        <begin position="248"/>
        <end position="259"/>
    </location>
</feature>
<dbReference type="GO" id="GO:0000976">
    <property type="term" value="F:transcription cis-regulatory region binding"/>
    <property type="evidence" value="ECO:0007669"/>
    <property type="project" value="TreeGrafter"/>
</dbReference>
<evidence type="ECO:0000259" key="5">
    <source>
        <dbReference type="PROSITE" id="PS50090"/>
    </source>
</evidence>
<feature type="compositionally biased region" description="Polar residues" evidence="4">
    <location>
        <begin position="133"/>
        <end position="151"/>
    </location>
</feature>
<organism evidence="7 8">
    <name type="scientific">Imshaugia aleurites</name>
    <dbReference type="NCBI Taxonomy" id="172621"/>
    <lineage>
        <taxon>Eukaryota</taxon>
        <taxon>Fungi</taxon>
        <taxon>Dikarya</taxon>
        <taxon>Ascomycota</taxon>
        <taxon>Pezizomycotina</taxon>
        <taxon>Lecanoromycetes</taxon>
        <taxon>OSLEUM clade</taxon>
        <taxon>Lecanoromycetidae</taxon>
        <taxon>Lecanorales</taxon>
        <taxon>Lecanorineae</taxon>
        <taxon>Parmeliaceae</taxon>
        <taxon>Imshaugia</taxon>
    </lineage>
</organism>
<comment type="caution">
    <text evidence="7">The sequence shown here is derived from an EMBL/GenBank/DDBJ whole genome shotgun (WGS) entry which is preliminary data.</text>
</comment>
<feature type="region of interest" description="Disordered" evidence="4">
    <location>
        <begin position="383"/>
        <end position="453"/>
    </location>
</feature>
<feature type="compositionally biased region" description="Basic and acidic residues" evidence="4">
    <location>
        <begin position="399"/>
        <end position="413"/>
    </location>
</feature>
<dbReference type="Proteomes" id="UP000664534">
    <property type="component" value="Unassembled WGS sequence"/>
</dbReference>
<protein>
    <recommendedName>
        <fullName evidence="9">DNA-binding protein REB1</fullName>
    </recommendedName>
</protein>
<dbReference type="InterPro" id="IPR001005">
    <property type="entry name" value="SANT/Myb"/>
</dbReference>
<feature type="compositionally biased region" description="Acidic residues" evidence="4">
    <location>
        <begin position="40"/>
        <end position="50"/>
    </location>
</feature>
<evidence type="ECO:0000256" key="1">
    <source>
        <dbReference type="ARBA" id="ARBA00004123"/>
    </source>
</evidence>
<dbReference type="Gene3D" id="1.10.10.60">
    <property type="entry name" value="Homeodomain-like"/>
    <property type="match status" value="1"/>
</dbReference>
<dbReference type="Pfam" id="PF00249">
    <property type="entry name" value="Myb_DNA-binding"/>
    <property type="match status" value="1"/>
</dbReference>
<evidence type="ECO:0000313" key="8">
    <source>
        <dbReference type="Proteomes" id="UP000664534"/>
    </source>
</evidence>
<feature type="compositionally biased region" description="Pro residues" evidence="4">
    <location>
        <begin position="152"/>
        <end position="161"/>
    </location>
</feature>
<dbReference type="EMBL" id="CAJPDT010000003">
    <property type="protein sequence ID" value="CAF9907136.1"/>
    <property type="molecule type" value="Genomic_DNA"/>
</dbReference>
<evidence type="ECO:0000256" key="3">
    <source>
        <dbReference type="ARBA" id="ARBA00023242"/>
    </source>
</evidence>
<evidence type="ECO:0000256" key="2">
    <source>
        <dbReference type="ARBA" id="ARBA00023125"/>
    </source>
</evidence>
<dbReference type="PANTHER" id="PTHR46380">
    <property type="entry name" value="CYCLIN-D-BINDING MYB-LIKE TRANSCRIPTION FACTOR 1"/>
    <property type="match status" value="1"/>
</dbReference>
<evidence type="ECO:0000259" key="6">
    <source>
        <dbReference type="PROSITE" id="PS51294"/>
    </source>
</evidence>